<gene>
    <name evidence="1" type="ORF">KI387_021565</name>
</gene>
<comment type="caution">
    <text evidence="1">The sequence shown here is derived from an EMBL/GenBank/DDBJ whole genome shotgun (WGS) entry which is preliminary data.</text>
</comment>
<keyword evidence="2" id="KW-1185">Reference proteome</keyword>
<evidence type="ECO:0000313" key="1">
    <source>
        <dbReference type="EMBL" id="KAH9319796.1"/>
    </source>
</evidence>
<dbReference type="PANTHER" id="PTHR13593:SF140">
    <property type="entry name" value="PLC-LIKE PHOSPHODIESTERASE"/>
    <property type="match status" value="1"/>
</dbReference>
<dbReference type="GO" id="GO:0008081">
    <property type="term" value="F:phosphoric diester hydrolase activity"/>
    <property type="evidence" value="ECO:0007669"/>
    <property type="project" value="InterPro"/>
</dbReference>
<evidence type="ECO:0000313" key="2">
    <source>
        <dbReference type="Proteomes" id="UP000824469"/>
    </source>
</evidence>
<organism evidence="1 2">
    <name type="scientific">Taxus chinensis</name>
    <name type="common">Chinese yew</name>
    <name type="synonym">Taxus wallichiana var. chinensis</name>
    <dbReference type="NCBI Taxonomy" id="29808"/>
    <lineage>
        <taxon>Eukaryota</taxon>
        <taxon>Viridiplantae</taxon>
        <taxon>Streptophyta</taxon>
        <taxon>Embryophyta</taxon>
        <taxon>Tracheophyta</taxon>
        <taxon>Spermatophyta</taxon>
        <taxon>Pinopsida</taxon>
        <taxon>Pinidae</taxon>
        <taxon>Conifers II</taxon>
        <taxon>Cupressales</taxon>
        <taxon>Taxaceae</taxon>
        <taxon>Taxus</taxon>
    </lineage>
</organism>
<dbReference type="PANTHER" id="PTHR13593">
    <property type="match status" value="1"/>
</dbReference>
<dbReference type="SUPFAM" id="SSF51695">
    <property type="entry name" value="PLC-like phosphodiesterases"/>
    <property type="match status" value="1"/>
</dbReference>
<protein>
    <submittedName>
        <fullName evidence="1">Uncharacterized protein</fullName>
    </submittedName>
</protein>
<accession>A0AA38GAX7</accession>
<dbReference type="AlphaFoldDB" id="A0AA38GAX7"/>
<reference evidence="1 2" key="1">
    <citation type="journal article" date="2021" name="Nat. Plants">
        <title>The Taxus genome provides insights into paclitaxel biosynthesis.</title>
        <authorList>
            <person name="Xiong X."/>
            <person name="Gou J."/>
            <person name="Liao Q."/>
            <person name="Li Y."/>
            <person name="Zhou Q."/>
            <person name="Bi G."/>
            <person name="Li C."/>
            <person name="Du R."/>
            <person name="Wang X."/>
            <person name="Sun T."/>
            <person name="Guo L."/>
            <person name="Liang H."/>
            <person name="Lu P."/>
            <person name="Wu Y."/>
            <person name="Zhang Z."/>
            <person name="Ro D.K."/>
            <person name="Shang Y."/>
            <person name="Huang S."/>
            <person name="Yan J."/>
        </authorList>
    </citation>
    <scope>NUCLEOTIDE SEQUENCE [LARGE SCALE GENOMIC DNA]</scope>
    <source>
        <strain evidence="1">Ta-2019</strain>
    </source>
</reference>
<dbReference type="Pfam" id="PF26178">
    <property type="entry name" value="PI-PLC_cat"/>
    <property type="match status" value="1"/>
</dbReference>
<dbReference type="InterPro" id="IPR017946">
    <property type="entry name" value="PLC-like_Pdiesterase_TIM-brl"/>
</dbReference>
<dbReference type="Proteomes" id="UP000824469">
    <property type="component" value="Unassembled WGS sequence"/>
</dbReference>
<name>A0AA38GAX7_TAXCH</name>
<proteinExistence type="predicted"/>
<dbReference type="InterPro" id="IPR051057">
    <property type="entry name" value="PI-PLC_domain"/>
</dbReference>
<sequence>MAPGRQEMKKRVIEKQSQSRQEYYIILVVALGEQVYTGWGLRESNFVAWALLDVELRFGHKAIYAAAIACPEMTPAQIQLFEKPFKYGDSGMKIGTCTNRAESAALNTKSRSLFLQNFFPDNPDFPKGCKENYASLSSMLPVCYLAAGKRWANYLAVDFYKRSDGGGASEAVDKLNG</sequence>
<dbReference type="GO" id="GO:0006629">
    <property type="term" value="P:lipid metabolic process"/>
    <property type="evidence" value="ECO:0007669"/>
    <property type="project" value="InterPro"/>
</dbReference>
<dbReference type="EMBL" id="JAHRHJ020000004">
    <property type="protein sequence ID" value="KAH9319796.1"/>
    <property type="molecule type" value="Genomic_DNA"/>
</dbReference>